<gene>
    <name evidence="2" type="ORF">E0F88_12940</name>
</gene>
<evidence type="ECO:0000313" key="2">
    <source>
        <dbReference type="EMBL" id="TDE15412.1"/>
    </source>
</evidence>
<reference evidence="2 3" key="1">
    <citation type="submission" date="2019-03" db="EMBL/GenBank/DDBJ databases">
        <title>Dyadobacter AR-3-6 sp. nov., isolated from arctic soil.</title>
        <authorList>
            <person name="Chaudhary D.K."/>
        </authorList>
    </citation>
    <scope>NUCLEOTIDE SEQUENCE [LARGE SCALE GENOMIC DNA]</scope>
    <source>
        <strain evidence="2 3">AR-3-6</strain>
    </source>
</reference>
<dbReference type="Pfam" id="PF14052">
    <property type="entry name" value="Caps_assemb_Wzi"/>
    <property type="match status" value="1"/>
</dbReference>
<dbReference type="RefSeq" id="WP_131958675.1">
    <property type="nucleotide sequence ID" value="NZ_SMFL01000004.1"/>
</dbReference>
<sequence>MRPSPLTIFICLIFLFPFSCFSQPAYLPNQPRDSSFHFTQLQYFASTRQTPFWMQANQFGIVPQKNPAALLHLGVEHFTDIFNKFRKVKNLRIGGGIEAAISFPNAKIRLPQLFGSIRLKNWEFFIGRKKQSVGLADSTIGMGSYVWSGNAMPIPKLQAGTSGFITIPLTRNWIAFSGFYSDGFFENKRSITSGLKLHQKALYLRLGRLDSRLKLYGGFNHQAQWGGRSPYHSIDDKLPDGLRNYFNVVTGKAHVKSGKITNFDSTNRIGNHLGTIDLAVEVETFSSSIFLYRQNVYEDGSLYHLNNISDGLNGIRFRRKNLYSDVFSIQEVVVEFLNTKSQGGSIANVGSYVRGKDDYFNNAQIRDGWSYYDRTIGTPFIPPTSATKWNWPVNADFLTSNNRVSVWHLGVSGECLKNINWTTKFSYSDNAGTYNVNFESSAKQFSGLLAFQLPLNILGKNYVKLFRCCRSGKALSKNVWICTWNQKKPTSWIFSEINRPQNWPGF</sequence>
<dbReference type="AlphaFoldDB" id="A0A4R5DMC1"/>
<dbReference type="Proteomes" id="UP000294850">
    <property type="component" value="Unassembled WGS sequence"/>
</dbReference>
<dbReference type="OrthoDB" id="596512at2"/>
<evidence type="ECO:0008006" key="4">
    <source>
        <dbReference type="Google" id="ProtNLM"/>
    </source>
</evidence>
<protein>
    <recommendedName>
        <fullName evidence="4">Capsule assembly Wzi family protein</fullName>
    </recommendedName>
</protein>
<evidence type="ECO:0000313" key="3">
    <source>
        <dbReference type="Proteomes" id="UP000294850"/>
    </source>
</evidence>
<keyword evidence="1" id="KW-0732">Signal</keyword>
<comment type="caution">
    <text evidence="2">The sequence shown here is derived from an EMBL/GenBank/DDBJ whole genome shotgun (WGS) entry which is preliminary data.</text>
</comment>
<organism evidence="2 3">
    <name type="scientific">Dyadobacter psychrotolerans</name>
    <dbReference type="NCBI Taxonomy" id="2541721"/>
    <lineage>
        <taxon>Bacteria</taxon>
        <taxon>Pseudomonadati</taxon>
        <taxon>Bacteroidota</taxon>
        <taxon>Cytophagia</taxon>
        <taxon>Cytophagales</taxon>
        <taxon>Spirosomataceae</taxon>
        <taxon>Dyadobacter</taxon>
    </lineage>
</organism>
<feature type="signal peptide" evidence="1">
    <location>
        <begin position="1"/>
        <end position="22"/>
    </location>
</feature>
<dbReference type="InterPro" id="IPR038636">
    <property type="entry name" value="Wzi_sf"/>
</dbReference>
<name>A0A4R5DMC1_9BACT</name>
<proteinExistence type="predicted"/>
<evidence type="ECO:0000256" key="1">
    <source>
        <dbReference type="SAM" id="SignalP"/>
    </source>
</evidence>
<dbReference type="InterPro" id="IPR026950">
    <property type="entry name" value="Caps_assemb_Wzi"/>
</dbReference>
<dbReference type="Gene3D" id="2.40.160.130">
    <property type="entry name" value="Capsule assembly protein Wzi"/>
    <property type="match status" value="1"/>
</dbReference>
<keyword evidence="3" id="KW-1185">Reference proteome</keyword>
<dbReference type="EMBL" id="SMFL01000004">
    <property type="protein sequence ID" value="TDE15412.1"/>
    <property type="molecule type" value="Genomic_DNA"/>
</dbReference>
<accession>A0A4R5DMC1</accession>
<feature type="chain" id="PRO_5020292560" description="Capsule assembly Wzi family protein" evidence="1">
    <location>
        <begin position="23"/>
        <end position="506"/>
    </location>
</feature>